<evidence type="ECO:0000313" key="2">
    <source>
        <dbReference type="EMBL" id="CAA0838193.1"/>
    </source>
</evidence>
<dbReference type="EMBL" id="CACSLK010030875">
    <property type="protein sequence ID" value="CAA0838193.1"/>
    <property type="molecule type" value="Genomic_DNA"/>
</dbReference>
<evidence type="ECO:0000313" key="3">
    <source>
        <dbReference type="Proteomes" id="UP001153555"/>
    </source>
</evidence>
<dbReference type="AlphaFoldDB" id="A0A9N7NUC5"/>
<gene>
    <name evidence="2" type="ORF">SHERM_04802</name>
</gene>
<keyword evidence="3" id="KW-1185">Reference proteome</keyword>
<sequence>MGSRGSMNHRLPSSSSRFGSRVSFLMLSMFATMASVYVAGRLWQDAENRVNLVNELDKRTGQGKSSVSVKGTLKIIACRENQKKLDALHVDLEKAKQEGFVTKHLTDGTSKKKLLAVIGIITMFGRKNNRDAIRKAWMPTGIRSCMNNLSLFHFL</sequence>
<feature type="transmembrane region" description="Helical" evidence="1">
    <location>
        <begin position="21"/>
        <end position="43"/>
    </location>
</feature>
<evidence type="ECO:0000256" key="1">
    <source>
        <dbReference type="SAM" id="Phobius"/>
    </source>
</evidence>
<proteinExistence type="predicted"/>
<comment type="caution">
    <text evidence="2">The sequence shown here is derived from an EMBL/GenBank/DDBJ whole genome shotgun (WGS) entry which is preliminary data.</text>
</comment>
<dbReference type="Proteomes" id="UP001153555">
    <property type="component" value="Unassembled WGS sequence"/>
</dbReference>
<reference evidence="2" key="1">
    <citation type="submission" date="2019-12" db="EMBL/GenBank/DDBJ databases">
        <authorList>
            <person name="Scholes J."/>
        </authorList>
    </citation>
    <scope>NUCLEOTIDE SEQUENCE</scope>
</reference>
<accession>A0A9N7NUC5</accession>
<keyword evidence="1" id="KW-1133">Transmembrane helix</keyword>
<keyword evidence="1" id="KW-0812">Transmembrane</keyword>
<protein>
    <submittedName>
        <fullName evidence="2">Probable beta-1-3-galactosyltransferase 11</fullName>
    </submittedName>
</protein>
<keyword evidence="1" id="KW-0472">Membrane</keyword>
<name>A0A9N7NUC5_STRHE</name>
<dbReference type="OrthoDB" id="1706718at2759"/>
<organism evidence="2 3">
    <name type="scientific">Striga hermonthica</name>
    <name type="common">Purple witchweed</name>
    <name type="synonym">Buchnera hermonthica</name>
    <dbReference type="NCBI Taxonomy" id="68872"/>
    <lineage>
        <taxon>Eukaryota</taxon>
        <taxon>Viridiplantae</taxon>
        <taxon>Streptophyta</taxon>
        <taxon>Embryophyta</taxon>
        <taxon>Tracheophyta</taxon>
        <taxon>Spermatophyta</taxon>
        <taxon>Magnoliopsida</taxon>
        <taxon>eudicotyledons</taxon>
        <taxon>Gunneridae</taxon>
        <taxon>Pentapetalae</taxon>
        <taxon>asterids</taxon>
        <taxon>lamiids</taxon>
        <taxon>Lamiales</taxon>
        <taxon>Orobanchaceae</taxon>
        <taxon>Buchnereae</taxon>
        <taxon>Striga</taxon>
    </lineage>
</organism>